<sequence length="130" mass="14656">MQIKASTETFHYQLEGRSDPFLPFITERSTRNEDPNEIIEEDQVLTGMQLFEPSQLTLVALMATGKDKFAMVQDFTGKGYIIKEGTRIGRRGEVSEITPSRVIIKESARTRSGQTLTNTIAMVLKKEGEE</sequence>
<organism evidence="1 2">
    <name type="scientific">Desulfofustis limnaeus</name>
    <dbReference type="NCBI Taxonomy" id="2740163"/>
    <lineage>
        <taxon>Bacteria</taxon>
        <taxon>Pseudomonadati</taxon>
        <taxon>Thermodesulfobacteriota</taxon>
        <taxon>Desulfobulbia</taxon>
        <taxon>Desulfobulbales</taxon>
        <taxon>Desulfocapsaceae</taxon>
        <taxon>Desulfofustis</taxon>
    </lineage>
</organism>
<evidence type="ECO:0008006" key="3">
    <source>
        <dbReference type="Google" id="ProtNLM"/>
    </source>
</evidence>
<gene>
    <name evidence="1" type="ORF">DPPLL_29390</name>
</gene>
<dbReference type="Pfam" id="PF04351">
    <property type="entry name" value="PilP"/>
    <property type="match status" value="1"/>
</dbReference>
<protein>
    <recommendedName>
        <fullName evidence="3">Pilus assembly protein PilP</fullName>
    </recommendedName>
</protein>
<keyword evidence="2" id="KW-1185">Reference proteome</keyword>
<evidence type="ECO:0000313" key="1">
    <source>
        <dbReference type="EMBL" id="BDD88574.1"/>
    </source>
</evidence>
<dbReference type="Proteomes" id="UP000830055">
    <property type="component" value="Chromosome"/>
</dbReference>
<dbReference type="InterPro" id="IPR007446">
    <property type="entry name" value="PilP"/>
</dbReference>
<accession>A0ABM7WC52</accession>
<dbReference type="Gene3D" id="2.30.30.830">
    <property type="match status" value="1"/>
</dbReference>
<name>A0ABM7WC52_9BACT</name>
<proteinExistence type="predicted"/>
<evidence type="ECO:0000313" key="2">
    <source>
        <dbReference type="Proteomes" id="UP000830055"/>
    </source>
</evidence>
<dbReference type="EMBL" id="AP025516">
    <property type="protein sequence ID" value="BDD88574.1"/>
    <property type="molecule type" value="Genomic_DNA"/>
</dbReference>
<reference evidence="1 2" key="1">
    <citation type="submission" date="2022-01" db="EMBL/GenBank/DDBJ databases">
        <title>Desulfofustis limnae sp. nov., a novel mesophilic sulfate-reducing bacterium isolated from marsh soil.</title>
        <authorList>
            <person name="Watanabe M."/>
            <person name="Takahashi A."/>
            <person name="Kojima H."/>
            <person name="Fukui M."/>
        </authorList>
    </citation>
    <scope>NUCLEOTIDE SEQUENCE [LARGE SCALE GENOMIC DNA]</scope>
    <source>
        <strain evidence="1 2">PPLL</strain>
    </source>
</reference>